<evidence type="ECO:0000256" key="3">
    <source>
        <dbReference type="ARBA" id="ARBA00004496"/>
    </source>
</evidence>
<evidence type="ECO:0000256" key="1">
    <source>
        <dbReference type="ARBA" id="ARBA00001974"/>
    </source>
</evidence>
<evidence type="ECO:0000313" key="22">
    <source>
        <dbReference type="EMBL" id="QOW22902.1"/>
    </source>
</evidence>
<dbReference type="InterPro" id="IPR036635">
    <property type="entry name" value="MurB_C_sf"/>
</dbReference>
<evidence type="ECO:0000256" key="15">
    <source>
        <dbReference type="ARBA" id="ARBA00023002"/>
    </source>
</evidence>
<keyword evidence="14 20" id="KW-0573">Peptidoglycan synthesis</keyword>
<keyword evidence="10 20" id="KW-0285">Flavoprotein</keyword>
<dbReference type="PANTHER" id="PTHR21071:SF4">
    <property type="entry name" value="UDP-N-ACETYLENOLPYRUVOYLGLUCOSAMINE REDUCTASE"/>
    <property type="match status" value="1"/>
</dbReference>
<dbReference type="SUPFAM" id="SSF56194">
    <property type="entry name" value="Uridine diphospho-N-Acetylenolpyruvylglucosamine reductase, MurB, C-terminal domain"/>
    <property type="match status" value="1"/>
</dbReference>
<dbReference type="PANTHER" id="PTHR21071">
    <property type="entry name" value="UDP-N-ACETYLENOLPYRUVOYLGLUCOSAMINE REDUCTASE"/>
    <property type="match status" value="1"/>
</dbReference>
<feature type="active site" description="Proton donor" evidence="20">
    <location>
        <position position="241"/>
    </location>
</feature>
<evidence type="ECO:0000256" key="18">
    <source>
        <dbReference type="ARBA" id="ARBA00031026"/>
    </source>
</evidence>
<comment type="similarity">
    <text evidence="5 20">Belongs to the MurB family.</text>
</comment>
<keyword evidence="16 20" id="KW-0131">Cell cycle</keyword>
<organism evidence="22 23">
    <name type="scientific">Novilysobacter avium</name>
    <dbReference type="NCBI Taxonomy" id="2781023"/>
    <lineage>
        <taxon>Bacteria</taxon>
        <taxon>Pseudomonadati</taxon>
        <taxon>Pseudomonadota</taxon>
        <taxon>Gammaproteobacteria</taxon>
        <taxon>Lysobacterales</taxon>
        <taxon>Lysobacteraceae</taxon>
        <taxon>Novilysobacter</taxon>
    </lineage>
</organism>
<dbReference type="Pfam" id="PF01565">
    <property type="entry name" value="FAD_binding_4"/>
    <property type="match status" value="1"/>
</dbReference>
<evidence type="ECO:0000256" key="20">
    <source>
        <dbReference type="HAMAP-Rule" id="MF_00037"/>
    </source>
</evidence>
<dbReference type="NCBIfam" id="NF010478">
    <property type="entry name" value="PRK13903.1"/>
    <property type="match status" value="1"/>
</dbReference>
<dbReference type="InterPro" id="IPR006094">
    <property type="entry name" value="Oxid_FAD_bind_N"/>
</dbReference>
<comment type="pathway">
    <text evidence="4 20">Cell wall biogenesis; peptidoglycan biosynthesis.</text>
</comment>
<dbReference type="InterPro" id="IPR036318">
    <property type="entry name" value="FAD-bd_PCMH-like_sf"/>
</dbReference>
<dbReference type="EC" id="1.3.1.98" evidence="6 20"/>
<comment type="catalytic activity">
    <reaction evidence="19 20">
        <text>UDP-N-acetyl-alpha-D-muramate + NADP(+) = UDP-N-acetyl-3-O-(1-carboxyvinyl)-alpha-D-glucosamine + NADPH + H(+)</text>
        <dbReference type="Rhea" id="RHEA:12248"/>
        <dbReference type="ChEBI" id="CHEBI:15378"/>
        <dbReference type="ChEBI" id="CHEBI:57783"/>
        <dbReference type="ChEBI" id="CHEBI:58349"/>
        <dbReference type="ChEBI" id="CHEBI:68483"/>
        <dbReference type="ChEBI" id="CHEBI:70757"/>
        <dbReference type="EC" id="1.3.1.98"/>
    </reaction>
</comment>
<comment type="cofactor">
    <cofactor evidence="1 20">
        <name>FAD</name>
        <dbReference type="ChEBI" id="CHEBI:57692"/>
    </cofactor>
</comment>
<comment type="subcellular location">
    <subcellularLocation>
        <location evidence="3 20">Cytoplasm</location>
    </subcellularLocation>
</comment>
<keyword evidence="11 20" id="KW-0274">FAD</keyword>
<accession>A0A7S6UM84</accession>
<evidence type="ECO:0000256" key="12">
    <source>
        <dbReference type="ARBA" id="ARBA00022857"/>
    </source>
</evidence>
<evidence type="ECO:0000256" key="13">
    <source>
        <dbReference type="ARBA" id="ARBA00022960"/>
    </source>
</evidence>
<keyword evidence="15 20" id="KW-0560">Oxidoreductase</keyword>
<evidence type="ECO:0000256" key="2">
    <source>
        <dbReference type="ARBA" id="ARBA00003921"/>
    </source>
</evidence>
<dbReference type="InterPro" id="IPR003170">
    <property type="entry name" value="MurB"/>
</dbReference>
<protein>
    <recommendedName>
        <fullName evidence="7 20">UDP-N-acetylenolpyruvoylglucosamine reductase</fullName>
        <ecNumber evidence="6 20">1.3.1.98</ecNumber>
    </recommendedName>
    <alternativeName>
        <fullName evidence="18 20">UDP-N-acetylmuramate dehydrogenase</fullName>
    </alternativeName>
</protein>
<comment type="function">
    <text evidence="2 20">Cell wall formation.</text>
</comment>
<dbReference type="NCBIfam" id="TIGR00179">
    <property type="entry name" value="murB"/>
    <property type="match status" value="1"/>
</dbReference>
<evidence type="ECO:0000256" key="17">
    <source>
        <dbReference type="ARBA" id="ARBA00023316"/>
    </source>
</evidence>
<evidence type="ECO:0000259" key="21">
    <source>
        <dbReference type="PROSITE" id="PS51387"/>
    </source>
</evidence>
<dbReference type="NCBIfam" id="NF000755">
    <property type="entry name" value="PRK00046.1"/>
    <property type="match status" value="1"/>
</dbReference>
<keyword evidence="8 20" id="KW-0963">Cytoplasm</keyword>
<dbReference type="SUPFAM" id="SSF56176">
    <property type="entry name" value="FAD-binding/transporter-associated domain-like"/>
    <property type="match status" value="1"/>
</dbReference>
<feature type="domain" description="FAD-binding PCMH-type" evidence="21">
    <location>
        <begin position="19"/>
        <end position="191"/>
    </location>
</feature>
<dbReference type="Gene3D" id="3.30.43.10">
    <property type="entry name" value="Uridine Diphospho-n-acetylenolpyruvylglucosamine Reductase, domain 2"/>
    <property type="match status" value="1"/>
</dbReference>
<dbReference type="InterPro" id="IPR016167">
    <property type="entry name" value="FAD-bd_PCMH_sub1"/>
</dbReference>
<evidence type="ECO:0000313" key="23">
    <source>
        <dbReference type="Proteomes" id="UP000593932"/>
    </source>
</evidence>
<keyword evidence="12 20" id="KW-0521">NADP</keyword>
<evidence type="ECO:0000256" key="8">
    <source>
        <dbReference type="ARBA" id="ARBA00022490"/>
    </source>
</evidence>
<feature type="active site" evidence="20">
    <location>
        <position position="168"/>
    </location>
</feature>
<feature type="active site" evidence="20">
    <location>
        <position position="338"/>
    </location>
</feature>
<sequence length="346" mass="36364">MSDSVRLFRNVPLKSRNSFGVPALAPFLAEVDDASALPDVLASADFRDHPPLVIGGGSNLLFVGDPQAPLLALTGNRVVVAREIHGAAILRADAGTTWHALVMESLALGLCGLENLALIPGTVGAAPIQNIGAYGVEVGEFIHRVEAFEPATGEWHHLSAADCAFAYRDSLFKRESGRLIITAVEFALPRDFEPRLSYAGISAQLEAAGVSNPTAQDVADAVVAIRRGKLPDPTLIGNAGSFFKNPILPAAQANALQDANPSMPTFATGSDATRKVSAAWLIDACGWKGRRRGDAGVSGSHALVLVNHGAASGLELYELAREIAGSVRKRFGVALEPEPRLIGASW</sequence>
<evidence type="ECO:0000256" key="19">
    <source>
        <dbReference type="ARBA" id="ARBA00048914"/>
    </source>
</evidence>
<evidence type="ECO:0000256" key="4">
    <source>
        <dbReference type="ARBA" id="ARBA00004752"/>
    </source>
</evidence>
<evidence type="ECO:0000256" key="7">
    <source>
        <dbReference type="ARBA" id="ARBA00015188"/>
    </source>
</evidence>
<dbReference type="InterPro" id="IPR016166">
    <property type="entry name" value="FAD-bd_PCMH"/>
</dbReference>
<evidence type="ECO:0000256" key="5">
    <source>
        <dbReference type="ARBA" id="ARBA00010485"/>
    </source>
</evidence>
<evidence type="ECO:0000256" key="11">
    <source>
        <dbReference type="ARBA" id="ARBA00022827"/>
    </source>
</evidence>
<dbReference type="RefSeq" id="WP_194035381.1">
    <property type="nucleotide sequence ID" value="NZ_CP063657.1"/>
</dbReference>
<keyword evidence="13 20" id="KW-0133">Cell shape</keyword>
<reference evidence="22 23" key="1">
    <citation type="submission" date="2020-10" db="EMBL/GenBank/DDBJ databases">
        <title>complete genome sequencing of Lysobacter sp. H23M41.</title>
        <authorList>
            <person name="Bae J.-W."/>
            <person name="Lee S.-Y."/>
        </authorList>
    </citation>
    <scope>NUCLEOTIDE SEQUENCE [LARGE SCALE GENOMIC DNA]</scope>
    <source>
        <strain evidence="22 23">H23M41</strain>
    </source>
</reference>
<evidence type="ECO:0000256" key="14">
    <source>
        <dbReference type="ARBA" id="ARBA00022984"/>
    </source>
</evidence>
<dbReference type="Pfam" id="PF02873">
    <property type="entry name" value="MurB_C"/>
    <property type="match status" value="1"/>
</dbReference>
<evidence type="ECO:0000256" key="10">
    <source>
        <dbReference type="ARBA" id="ARBA00022630"/>
    </source>
</evidence>
<evidence type="ECO:0000256" key="6">
    <source>
        <dbReference type="ARBA" id="ARBA00012518"/>
    </source>
</evidence>
<dbReference type="HAMAP" id="MF_00037">
    <property type="entry name" value="MurB"/>
    <property type="match status" value="1"/>
</dbReference>
<dbReference type="Gene3D" id="3.30.465.10">
    <property type="match status" value="1"/>
</dbReference>
<dbReference type="InterPro" id="IPR011601">
    <property type="entry name" value="MurB_C"/>
</dbReference>
<evidence type="ECO:0000256" key="9">
    <source>
        <dbReference type="ARBA" id="ARBA00022618"/>
    </source>
</evidence>
<keyword evidence="9 20" id="KW-0132">Cell division</keyword>
<dbReference type="PROSITE" id="PS51387">
    <property type="entry name" value="FAD_PCMH"/>
    <property type="match status" value="1"/>
</dbReference>
<evidence type="ECO:0000256" key="16">
    <source>
        <dbReference type="ARBA" id="ARBA00023306"/>
    </source>
</evidence>
<dbReference type="InterPro" id="IPR016169">
    <property type="entry name" value="FAD-bd_PCMH_sub2"/>
</dbReference>
<dbReference type="EMBL" id="CP063657">
    <property type="protein sequence ID" value="QOW22902.1"/>
    <property type="molecule type" value="Genomic_DNA"/>
</dbReference>
<proteinExistence type="inferred from homology"/>
<dbReference type="Proteomes" id="UP000593932">
    <property type="component" value="Chromosome"/>
</dbReference>
<keyword evidence="23" id="KW-1185">Reference proteome</keyword>
<keyword evidence="17 20" id="KW-0961">Cell wall biogenesis/degradation</keyword>
<gene>
    <name evidence="20 22" type="primary">murB</name>
    <name evidence="22" type="ORF">INQ42_04865</name>
</gene>
<dbReference type="GO" id="GO:0008762">
    <property type="term" value="F:UDP-N-acetylmuramate dehydrogenase activity"/>
    <property type="evidence" value="ECO:0007669"/>
    <property type="project" value="UniProtKB-EC"/>
</dbReference>
<dbReference type="Gene3D" id="3.90.78.10">
    <property type="entry name" value="UDP-N-acetylenolpyruvoylglucosamine reductase, C-terminal domain"/>
    <property type="match status" value="1"/>
</dbReference>
<name>A0A7S6UM84_9GAMM</name>